<dbReference type="OrthoDB" id="7889051at2"/>
<evidence type="ECO:0000313" key="2">
    <source>
        <dbReference type="EMBL" id="RCS23495.1"/>
    </source>
</evidence>
<evidence type="ECO:0000256" key="1">
    <source>
        <dbReference type="SAM" id="SignalP"/>
    </source>
</evidence>
<feature type="signal peptide" evidence="1">
    <location>
        <begin position="1"/>
        <end position="23"/>
    </location>
</feature>
<keyword evidence="3" id="KW-1185">Reference proteome</keyword>
<evidence type="ECO:0000313" key="3">
    <source>
        <dbReference type="Proteomes" id="UP000253420"/>
    </source>
</evidence>
<protein>
    <submittedName>
        <fullName evidence="2">Uncharacterized protein</fullName>
    </submittedName>
</protein>
<dbReference type="Proteomes" id="UP000253420">
    <property type="component" value="Unassembled WGS sequence"/>
</dbReference>
<accession>A0A368K4C7</accession>
<keyword evidence="1" id="KW-0732">Signal</keyword>
<gene>
    <name evidence="2" type="ORF">DUT91_14610</name>
</gene>
<feature type="chain" id="PRO_5016943461" evidence="1">
    <location>
        <begin position="24"/>
        <end position="169"/>
    </location>
</feature>
<proteinExistence type="predicted"/>
<organism evidence="2 3">
    <name type="scientific">Phyllobacterium salinisoli</name>
    <dbReference type="NCBI Taxonomy" id="1899321"/>
    <lineage>
        <taxon>Bacteria</taxon>
        <taxon>Pseudomonadati</taxon>
        <taxon>Pseudomonadota</taxon>
        <taxon>Alphaproteobacteria</taxon>
        <taxon>Hyphomicrobiales</taxon>
        <taxon>Phyllobacteriaceae</taxon>
        <taxon>Phyllobacterium</taxon>
    </lineage>
</organism>
<reference evidence="2 3" key="1">
    <citation type="submission" date="2018-07" db="EMBL/GenBank/DDBJ databases">
        <title>The draft genome of Phyllobacterium salinisoli.</title>
        <authorList>
            <person name="Liu L."/>
            <person name="Li L."/>
            <person name="Zhang X."/>
            <person name="Liang L."/>
        </authorList>
    </citation>
    <scope>NUCLEOTIDE SEQUENCE [LARGE SCALE GENOMIC DNA]</scope>
    <source>
        <strain evidence="2 3">LLAN61</strain>
    </source>
</reference>
<dbReference type="RefSeq" id="WP_114441125.1">
    <property type="nucleotide sequence ID" value="NZ_QOZG01000005.1"/>
</dbReference>
<sequence length="169" mass="18062">MSKRAATILSGIAIIGSWQPAVAAPLDRFAGSYRASGTVVEGPKATKHRVGCNFTVRQPSRNRIALQGTCRAYLVVSRSISADLALGNRSGRVTGTYTGSRVGPARLVGQLRGGTLEMTVNWPRPLYGDTTARMRIVSLTPDRLKIVVTDRIGAGGPTRATTDLTLVRR</sequence>
<name>A0A368K4C7_9HYPH</name>
<dbReference type="EMBL" id="QOZG01000005">
    <property type="protein sequence ID" value="RCS23495.1"/>
    <property type="molecule type" value="Genomic_DNA"/>
</dbReference>
<dbReference type="AlphaFoldDB" id="A0A368K4C7"/>
<comment type="caution">
    <text evidence="2">The sequence shown here is derived from an EMBL/GenBank/DDBJ whole genome shotgun (WGS) entry which is preliminary data.</text>
</comment>